<dbReference type="InterPro" id="IPR001173">
    <property type="entry name" value="Glyco_trans_2-like"/>
</dbReference>
<dbReference type="EMBL" id="FNPX01000001">
    <property type="protein sequence ID" value="SDY41163.1"/>
    <property type="molecule type" value="Genomic_DNA"/>
</dbReference>
<dbReference type="Proteomes" id="UP000198914">
    <property type="component" value="Unassembled WGS sequence"/>
</dbReference>
<feature type="domain" description="Glycosyltransferase 2-like" evidence="1">
    <location>
        <begin position="24"/>
        <end position="158"/>
    </location>
</feature>
<organism evidence="2 3">
    <name type="scientific">Jannaschia faecimaris</name>
    <dbReference type="NCBI Taxonomy" id="1244108"/>
    <lineage>
        <taxon>Bacteria</taxon>
        <taxon>Pseudomonadati</taxon>
        <taxon>Pseudomonadota</taxon>
        <taxon>Alphaproteobacteria</taxon>
        <taxon>Rhodobacterales</taxon>
        <taxon>Roseobacteraceae</taxon>
        <taxon>Jannaschia</taxon>
    </lineage>
</organism>
<evidence type="ECO:0000259" key="1">
    <source>
        <dbReference type="Pfam" id="PF00535"/>
    </source>
</evidence>
<dbReference type="AlphaFoldDB" id="A0A1H3JML0"/>
<dbReference type="GO" id="GO:0016740">
    <property type="term" value="F:transferase activity"/>
    <property type="evidence" value="ECO:0007669"/>
    <property type="project" value="UniProtKB-KW"/>
</dbReference>
<dbReference type="Gene3D" id="3.90.550.10">
    <property type="entry name" value="Spore Coat Polysaccharide Biosynthesis Protein SpsA, Chain A"/>
    <property type="match status" value="1"/>
</dbReference>
<dbReference type="STRING" id="1244108.SAMN05444004_101384"/>
<dbReference type="Pfam" id="PF00535">
    <property type="entry name" value="Glycos_transf_2"/>
    <property type="match status" value="1"/>
</dbReference>
<dbReference type="InterPro" id="IPR029044">
    <property type="entry name" value="Nucleotide-diphossugar_trans"/>
</dbReference>
<gene>
    <name evidence="2" type="ORF">SAMN05444004_101384</name>
</gene>
<keyword evidence="3" id="KW-1185">Reference proteome</keyword>
<keyword evidence="2" id="KW-0808">Transferase</keyword>
<dbReference type="RefSeq" id="WP_092641423.1">
    <property type="nucleotide sequence ID" value="NZ_FNPX01000001.1"/>
</dbReference>
<reference evidence="3" key="1">
    <citation type="submission" date="2016-10" db="EMBL/GenBank/DDBJ databases">
        <authorList>
            <person name="Varghese N."/>
            <person name="Submissions S."/>
        </authorList>
    </citation>
    <scope>NUCLEOTIDE SEQUENCE [LARGE SCALE GENOMIC DNA]</scope>
    <source>
        <strain evidence="3">DSM 100420</strain>
    </source>
</reference>
<name>A0A1H3JML0_9RHOB</name>
<evidence type="ECO:0000313" key="3">
    <source>
        <dbReference type="Proteomes" id="UP000198914"/>
    </source>
</evidence>
<dbReference type="SUPFAM" id="SSF53448">
    <property type="entry name" value="Nucleotide-diphospho-sugar transferases"/>
    <property type="match status" value="1"/>
</dbReference>
<accession>A0A1H3JML0</accession>
<proteinExistence type="predicted"/>
<dbReference type="OrthoDB" id="9802649at2"/>
<sequence length="322" mass="35040">MTFDAPALPPSETPISVPDGALVVAMATYNGTAFLPAQLQSFVDQTRQPHLLLVSDDGSTDDTRAMLADFARTAPFAVQVLDGPCRGFGRNFASLLARMPAGTGWVALSDQDDIWLPCKLERACDRLAPVKGAAVYGGRALVAAGDLTRGRPSRGMGVSPSFRHAMARNYAGGNTMVLNRAGTDLMREAGQRLAAAPVHDWWIYQTLMGCGGTAIFDDEPFVIYRQHERNQIGSNNGIVATLKRLRNMVDGRYRDWTDANIANLDAMRTRLTPANAKLLEELRALRAQPFGPRVRAFARTGIHRDGLAGRLGMWASVLLGRF</sequence>
<protein>
    <submittedName>
        <fullName evidence="2">Glycosyl transferase family 2</fullName>
    </submittedName>
</protein>
<evidence type="ECO:0000313" key="2">
    <source>
        <dbReference type="EMBL" id="SDY41163.1"/>
    </source>
</evidence>